<accession>A0A1M7D2Q0</accession>
<dbReference type="AlphaFoldDB" id="A0A1M7D2Q0"/>
<organism evidence="1 2">
    <name type="scientific">Flavobacterium chilense</name>
    <dbReference type="NCBI Taxonomy" id="946677"/>
    <lineage>
        <taxon>Bacteria</taxon>
        <taxon>Pseudomonadati</taxon>
        <taxon>Bacteroidota</taxon>
        <taxon>Flavobacteriia</taxon>
        <taxon>Flavobacteriales</taxon>
        <taxon>Flavobacteriaceae</taxon>
        <taxon>Flavobacterium</taxon>
    </lineage>
</organism>
<reference evidence="2" key="1">
    <citation type="submission" date="2016-11" db="EMBL/GenBank/DDBJ databases">
        <authorList>
            <person name="Varghese N."/>
            <person name="Submissions S."/>
        </authorList>
    </citation>
    <scope>NUCLEOTIDE SEQUENCE [LARGE SCALE GENOMIC DNA]</scope>
    <source>
        <strain evidence="2">DSM 24724</strain>
    </source>
</reference>
<dbReference type="STRING" id="946677.SAMN05444484_102392"/>
<gene>
    <name evidence="1" type="ORF">SAMN05444484_102392</name>
</gene>
<dbReference type="InterPro" id="IPR037883">
    <property type="entry name" value="Knr4/Smi1-like_sf"/>
</dbReference>
<sequence>MDSKIIQKISLARIELEKNPANITFGQLKKGIENSDEELEKRIGVYSDFLKITNGARCGSIDLWSHNDLQRNQFILFDRQNSKKSLISIGQILYEPLILDINNQNVYTFKRGDESSTPMTFIRDFEYFLNNYVFGEKYGEIIPDYENDEWFLFLKNKHSKIKRLL</sequence>
<evidence type="ECO:0000313" key="2">
    <source>
        <dbReference type="Proteomes" id="UP000184028"/>
    </source>
</evidence>
<name>A0A1M7D2Q0_9FLAO</name>
<dbReference type="OrthoDB" id="8611321at2"/>
<dbReference type="SUPFAM" id="SSF160631">
    <property type="entry name" value="SMI1/KNR4-like"/>
    <property type="match status" value="1"/>
</dbReference>
<proteinExistence type="predicted"/>
<keyword evidence="2" id="KW-1185">Reference proteome</keyword>
<evidence type="ECO:0008006" key="3">
    <source>
        <dbReference type="Google" id="ProtNLM"/>
    </source>
</evidence>
<dbReference type="EMBL" id="FRBT01000002">
    <property type="protein sequence ID" value="SHL73469.1"/>
    <property type="molecule type" value="Genomic_DNA"/>
</dbReference>
<protein>
    <recommendedName>
        <fullName evidence="3">Knr4/Smi1-like domain-containing protein</fullName>
    </recommendedName>
</protein>
<dbReference type="Proteomes" id="UP000184028">
    <property type="component" value="Unassembled WGS sequence"/>
</dbReference>
<evidence type="ECO:0000313" key="1">
    <source>
        <dbReference type="EMBL" id="SHL73469.1"/>
    </source>
</evidence>
<dbReference type="RefSeq" id="WP_068841862.1">
    <property type="nucleotide sequence ID" value="NZ_FRBT01000002.1"/>
</dbReference>